<dbReference type="PANTHER" id="PTHR10527">
    <property type="entry name" value="IMPORTIN BETA"/>
    <property type="match status" value="1"/>
</dbReference>
<organism evidence="8 9">
    <name type="scientific">Solanum commersonii</name>
    <name type="common">Commerson's wild potato</name>
    <name type="synonym">Commerson's nightshade</name>
    <dbReference type="NCBI Taxonomy" id="4109"/>
    <lineage>
        <taxon>Eukaryota</taxon>
        <taxon>Viridiplantae</taxon>
        <taxon>Streptophyta</taxon>
        <taxon>Embryophyta</taxon>
        <taxon>Tracheophyta</taxon>
        <taxon>Spermatophyta</taxon>
        <taxon>Magnoliopsida</taxon>
        <taxon>eudicotyledons</taxon>
        <taxon>Gunneridae</taxon>
        <taxon>Pentapetalae</taxon>
        <taxon>asterids</taxon>
        <taxon>lamiids</taxon>
        <taxon>Solanales</taxon>
        <taxon>Solanaceae</taxon>
        <taxon>Solanoideae</taxon>
        <taxon>Solaneae</taxon>
        <taxon>Solanum</taxon>
    </lineage>
</organism>
<dbReference type="EMBL" id="JACXVP010000001">
    <property type="protein sequence ID" value="KAG5628445.1"/>
    <property type="molecule type" value="Genomic_DNA"/>
</dbReference>
<dbReference type="Proteomes" id="UP000824120">
    <property type="component" value="Chromosome 1"/>
</dbReference>
<reference evidence="8 9" key="1">
    <citation type="submission" date="2020-09" db="EMBL/GenBank/DDBJ databases">
        <title>De no assembly of potato wild relative species, Solanum commersonii.</title>
        <authorList>
            <person name="Cho K."/>
        </authorList>
    </citation>
    <scope>NUCLEOTIDE SEQUENCE [LARGE SCALE GENOMIC DNA]</scope>
    <source>
        <strain evidence="8">LZ3.2</strain>
        <tissue evidence="8">Leaf</tissue>
    </source>
</reference>
<dbReference type="InterPro" id="IPR040122">
    <property type="entry name" value="Importin_beta"/>
</dbReference>
<dbReference type="InterPro" id="IPR016024">
    <property type="entry name" value="ARM-type_fold"/>
</dbReference>
<dbReference type="GO" id="GO:0006606">
    <property type="term" value="P:protein import into nucleus"/>
    <property type="evidence" value="ECO:0007669"/>
    <property type="project" value="InterPro"/>
</dbReference>
<keyword evidence="2" id="KW-0813">Transport</keyword>
<evidence type="ECO:0000256" key="1">
    <source>
        <dbReference type="ARBA" id="ARBA00004496"/>
    </source>
</evidence>
<evidence type="ECO:0000259" key="7">
    <source>
        <dbReference type="SMART" id="SM01349"/>
    </source>
</evidence>
<dbReference type="OrthoDB" id="543373at2759"/>
<dbReference type="Pfam" id="PF18808">
    <property type="entry name" value="Importin_rep_4"/>
    <property type="match status" value="1"/>
</dbReference>
<dbReference type="InterPro" id="IPR041389">
    <property type="entry name" value="Importin_rep_6"/>
</dbReference>
<dbReference type="InterPro" id="IPR011989">
    <property type="entry name" value="ARM-like"/>
</dbReference>
<evidence type="ECO:0000313" key="8">
    <source>
        <dbReference type="EMBL" id="KAG5628445.1"/>
    </source>
</evidence>
<proteinExistence type="predicted"/>
<feature type="compositionally biased region" description="Acidic residues" evidence="6">
    <location>
        <begin position="579"/>
        <end position="595"/>
    </location>
</feature>
<protein>
    <recommendedName>
        <fullName evidence="7">TOG domain-containing protein</fullName>
    </recommendedName>
</protein>
<sequence>MPDSGQFVCLIQNSLREFRQASKDLLTLMMKKLTEALNNGQEATTPEALELLIELAETGLSFFRKQIVDVLGAMLQIAESRERALGMIRKLPQFINRLFGVLLKMLLDIDDEVVWHRAEVEHEAAGLSNALGDNTIVPIASEQFTAYMAVPEWKKHHAALIAFAQIAKGCSKVMIKDLEQVVNMVVISFQDRHPRERWASVNAIGVLATELGPYFQLHYHSQLLPVLAAAMDDFQNPGKQAHAALAVHNFIEKNCAPEILLPYLDRIVNKLRVLVQQNVNVMVQKNALIALASVAGLSQKHFQKYYHLVMPSLKTILVNANDESNRMLRAQVMECISFVMMAVGKDNVGDDAKQVMEVLMSIQGSQMETDDPTTVYILKAWARFRECLGKDFLPYMSVVMPPLLHSVQLKLDVTIYFADSKSDDDERMPFITLWSLRCGIKTSVIEEKTIACQLLRDYVHDLKEDFHPWIDQATQALVPLLKLRCHEELWVAAISTLPKMLRSAKVAVEKGIAQGLNETYVKQLSDYIIQALVEALHKISAPLLDEGQVQSIVDEIKKVLTDSLNRRREQAERTKSEDFDAEESAEDFDAEESDFNNEEFELEHKIEVGEILRMLIETFKAAFLPFFDELSSYLMPMWGKDKTAEERRAAICIFNDVAEHCHEAALKYYDTYVPFILEACNDESSDVRQGAAYGLAICAENGGSFFKPFVGGVNKTFSLPDIKNNFISEAVSQLSIAVGHHNALQTENVMAYNNAVTALGKICQFHRDSIDSSQVVPAWLNCLPIKADLIEAQAIHDQLCSMVESSAAELLSPNNQYLRKIVSVFAEVLCADEELASEETRSRMINLLRQLQETVPPASLASIWSSLQPQQQTALKSILSS</sequence>
<feature type="domain" description="TOG" evidence="7">
    <location>
        <begin position="129"/>
        <end position="369"/>
    </location>
</feature>
<evidence type="ECO:0000256" key="6">
    <source>
        <dbReference type="SAM" id="MobiDB-lite"/>
    </source>
</evidence>
<name>A0A9J6AV42_SOLCO</name>
<evidence type="ECO:0000256" key="3">
    <source>
        <dbReference type="ARBA" id="ARBA00022490"/>
    </source>
</evidence>
<feature type="region of interest" description="Disordered" evidence="6">
    <location>
        <begin position="571"/>
        <end position="595"/>
    </location>
</feature>
<dbReference type="InterPro" id="IPR034085">
    <property type="entry name" value="TOG"/>
</dbReference>
<keyword evidence="9" id="KW-1185">Reference proteome</keyword>
<dbReference type="SMART" id="SM01349">
    <property type="entry name" value="TOG"/>
    <property type="match status" value="1"/>
</dbReference>
<evidence type="ECO:0000256" key="5">
    <source>
        <dbReference type="ARBA" id="ARBA00022927"/>
    </source>
</evidence>
<dbReference type="SUPFAM" id="SSF48371">
    <property type="entry name" value="ARM repeat"/>
    <property type="match status" value="2"/>
</dbReference>
<keyword evidence="5" id="KW-0653">Protein transport</keyword>
<keyword evidence="4" id="KW-0677">Repeat</keyword>
<dbReference type="AlphaFoldDB" id="A0A9J6AV42"/>
<comment type="caution">
    <text evidence="8">The sequence shown here is derived from an EMBL/GenBank/DDBJ whole genome shotgun (WGS) entry which is preliminary data.</text>
</comment>
<dbReference type="GO" id="GO:0005737">
    <property type="term" value="C:cytoplasm"/>
    <property type="evidence" value="ECO:0007669"/>
    <property type="project" value="UniProtKB-SubCell"/>
</dbReference>
<evidence type="ECO:0000256" key="4">
    <source>
        <dbReference type="ARBA" id="ARBA00022737"/>
    </source>
</evidence>
<evidence type="ECO:0000313" key="9">
    <source>
        <dbReference type="Proteomes" id="UP000824120"/>
    </source>
</evidence>
<evidence type="ECO:0000256" key="2">
    <source>
        <dbReference type="ARBA" id="ARBA00022448"/>
    </source>
</evidence>
<dbReference type="Gene3D" id="1.25.10.10">
    <property type="entry name" value="Leucine-rich Repeat Variant"/>
    <property type="match status" value="1"/>
</dbReference>
<comment type="subcellular location">
    <subcellularLocation>
        <location evidence="1">Cytoplasm</location>
    </subcellularLocation>
</comment>
<dbReference type="Pfam" id="PF18829">
    <property type="entry name" value="Importin_rep_6"/>
    <property type="match status" value="1"/>
</dbReference>
<keyword evidence="3" id="KW-0963">Cytoplasm</keyword>
<gene>
    <name evidence="8" type="ORF">H5410_000162</name>
</gene>
<dbReference type="GO" id="GO:0005634">
    <property type="term" value="C:nucleus"/>
    <property type="evidence" value="ECO:0007669"/>
    <property type="project" value="UniProtKB-SubCell"/>
</dbReference>
<accession>A0A9J6AV42</accession>
<dbReference type="InterPro" id="IPR041653">
    <property type="entry name" value="Importin_rep_4"/>
</dbReference>